<evidence type="ECO:0000313" key="3">
    <source>
        <dbReference type="Proteomes" id="UP000319663"/>
    </source>
</evidence>
<organism evidence="2 3">
    <name type="scientific">Monascus purpureus</name>
    <name type="common">Red mold</name>
    <name type="synonym">Monascus anka</name>
    <dbReference type="NCBI Taxonomy" id="5098"/>
    <lineage>
        <taxon>Eukaryota</taxon>
        <taxon>Fungi</taxon>
        <taxon>Dikarya</taxon>
        <taxon>Ascomycota</taxon>
        <taxon>Pezizomycotina</taxon>
        <taxon>Eurotiomycetes</taxon>
        <taxon>Eurotiomycetidae</taxon>
        <taxon>Eurotiales</taxon>
        <taxon>Aspergillaceae</taxon>
        <taxon>Monascus</taxon>
    </lineage>
</organism>
<dbReference type="InterPro" id="IPR038725">
    <property type="entry name" value="YdaG_split_barrel_FMN-bd"/>
</dbReference>
<protein>
    <recommendedName>
        <fullName evidence="1">General stress protein FMN-binding split barrel domain-containing protein</fullName>
    </recommendedName>
</protein>
<accession>A0A507QZ04</accession>
<comment type="caution">
    <text evidence="2">The sequence shown here is derived from an EMBL/GenBank/DDBJ whole genome shotgun (WGS) entry which is preliminary data.</text>
</comment>
<keyword evidence="3" id="KW-1185">Reference proteome</keyword>
<dbReference type="EMBL" id="VIFY01000022">
    <property type="protein sequence ID" value="TQB75260.1"/>
    <property type="molecule type" value="Genomic_DNA"/>
</dbReference>
<reference evidence="2 3" key="1">
    <citation type="submission" date="2019-06" db="EMBL/GenBank/DDBJ databases">
        <title>Wine fermentation using esterase from Monascus purpureus.</title>
        <authorList>
            <person name="Geng C."/>
            <person name="Zhang Y."/>
        </authorList>
    </citation>
    <scope>NUCLEOTIDE SEQUENCE [LARGE SCALE GENOMIC DNA]</scope>
    <source>
        <strain evidence="2">HQ1</strain>
    </source>
</reference>
<evidence type="ECO:0000313" key="2">
    <source>
        <dbReference type="EMBL" id="TQB75260.1"/>
    </source>
</evidence>
<name>A0A507QZ04_MONPU</name>
<dbReference type="Pfam" id="PF16242">
    <property type="entry name" value="Pyrid_ox_like"/>
    <property type="match status" value="1"/>
</dbReference>
<evidence type="ECO:0000259" key="1">
    <source>
        <dbReference type="Pfam" id="PF16242"/>
    </source>
</evidence>
<dbReference type="InterPro" id="IPR052917">
    <property type="entry name" value="Stress-Dev_Protein"/>
</dbReference>
<gene>
    <name evidence="2" type="ORF">MPDQ_003513</name>
</gene>
<dbReference type="Gene3D" id="2.30.110.10">
    <property type="entry name" value="Electron Transport, Fmn-binding Protein, Chain A"/>
    <property type="match status" value="1"/>
</dbReference>
<dbReference type="STRING" id="5098.A0A507QZ04"/>
<dbReference type="AlphaFoldDB" id="A0A507QZ04"/>
<dbReference type="OrthoDB" id="434253at2759"/>
<proteinExistence type="predicted"/>
<dbReference type="PANTHER" id="PTHR34818">
    <property type="entry name" value="PROTEIN BLI-3"/>
    <property type="match status" value="1"/>
</dbReference>
<dbReference type="Proteomes" id="UP000319663">
    <property type="component" value="Unassembled WGS sequence"/>
</dbReference>
<dbReference type="PANTHER" id="PTHR34818:SF1">
    <property type="entry name" value="PROTEIN BLI-3"/>
    <property type="match status" value="1"/>
</dbReference>
<sequence length="210" mass="23027">MSTEIKTSKGTQPVDPYKARGFQQPTLEEKIQDLVHFIDDLKYGMLTTKLSSDSDLLTSRCMAIAGMENGGVDLIFHTNLFSGKTMDLSVHPTETNMSFLDPVSGSWASISGTASIIANQEAIQKYYSPGLRTWLGDLGDGVHDGGPSDPRIGLIKLEAKLSTYMLSKHGIVGRVTETVKSAVQGKVPDIISIRELSGEELEKWRRTHKD</sequence>
<dbReference type="InterPro" id="IPR012349">
    <property type="entry name" value="Split_barrel_FMN-bd"/>
</dbReference>
<dbReference type="SUPFAM" id="SSF50475">
    <property type="entry name" value="FMN-binding split barrel"/>
    <property type="match status" value="1"/>
</dbReference>
<feature type="domain" description="General stress protein FMN-binding split barrel" evidence="1">
    <location>
        <begin position="30"/>
        <end position="189"/>
    </location>
</feature>